<sequence length="219" mass="24632">MSPETLRRSNPMDMADPKTWPPGAMFTFNFSHAISTIYKSLDPGFVDTKWLPTLQKLCQTWTVASDPFTSDKQSLLFIQLVYLDELWKILFGIAGPESPWLSMRNTVQQRGLNGDNDRMLAAPSFFADAIKFTASDHLITFLGRGMRLHNEPIAMSSIAEISPHHPGAGSSSIMHTHSKKADELSDIYSDNEGKHGQDYQFKTEPPSAKRQRRAKNPFS</sequence>
<comment type="caution">
    <text evidence="2">The sequence shown here is derived from an EMBL/GenBank/DDBJ whole genome shotgun (WGS) entry which is preliminary data.</text>
</comment>
<accession>A0ABR2VAL9</accession>
<dbReference type="EMBL" id="JARVKF010000057">
    <property type="protein sequence ID" value="KAK9423886.1"/>
    <property type="molecule type" value="Genomic_DNA"/>
</dbReference>
<dbReference type="Proteomes" id="UP001408356">
    <property type="component" value="Unassembled WGS sequence"/>
</dbReference>
<keyword evidence="3" id="KW-1185">Reference proteome</keyword>
<protein>
    <recommendedName>
        <fullName evidence="4">Mating-type protein MAT-1</fullName>
    </recommendedName>
</protein>
<evidence type="ECO:0000313" key="2">
    <source>
        <dbReference type="EMBL" id="KAK9423886.1"/>
    </source>
</evidence>
<evidence type="ECO:0000256" key="1">
    <source>
        <dbReference type="SAM" id="MobiDB-lite"/>
    </source>
</evidence>
<proteinExistence type="predicted"/>
<feature type="compositionally biased region" description="Basic residues" evidence="1">
    <location>
        <begin position="209"/>
        <end position="219"/>
    </location>
</feature>
<reference evidence="2 3" key="1">
    <citation type="journal article" date="2024" name="J. Plant Pathol.">
        <title>Sequence and assembly of the genome of Seiridium unicorne, isolate CBS 538.82, causal agent of cypress canker disease.</title>
        <authorList>
            <person name="Scali E."/>
            <person name="Rocca G.D."/>
            <person name="Danti R."/>
            <person name="Garbelotto M."/>
            <person name="Barberini S."/>
            <person name="Baroncelli R."/>
            <person name="Emiliani G."/>
        </authorList>
    </citation>
    <scope>NUCLEOTIDE SEQUENCE [LARGE SCALE GENOMIC DNA]</scope>
    <source>
        <strain evidence="2 3">BM-138-508</strain>
    </source>
</reference>
<feature type="region of interest" description="Disordered" evidence="1">
    <location>
        <begin position="164"/>
        <end position="219"/>
    </location>
</feature>
<gene>
    <name evidence="2" type="ORF">SUNI508_03902</name>
</gene>
<organism evidence="2 3">
    <name type="scientific">Seiridium unicorne</name>
    <dbReference type="NCBI Taxonomy" id="138068"/>
    <lineage>
        <taxon>Eukaryota</taxon>
        <taxon>Fungi</taxon>
        <taxon>Dikarya</taxon>
        <taxon>Ascomycota</taxon>
        <taxon>Pezizomycotina</taxon>
        <taxon>Sordariomycetes</taxon>
        <taxon>Xylariomycetidae</taxon>
        <taxon>Amphisphaeriales</taxon>
        <taxon>Sporocadaceae</taxon>
        <taxon>Seiridium</taxon>
    </lineage>
</organism>
<evidence type="ECO:0008006" key="4">
    <source>
        <dbReference type="Google" id="ProtNLM"/>
    </source>
</evidence>
<evidence type="ECO:0000313" key="3">
    <source>
        <dbReference type="Proteomes" id="UP001408356"/>
    </source>
</evidence>
<name>A0ABR2VAL9_9PEZI</name>